<dbReference type="CDD" id="cd06558">
    <property type="entry name" value="crotonase-like"/>
    <property type="match status" value="1"/>
</dbReference>
<dbReference type="InterPro" id="IPR029045">
    <property type="entry name" value="ClpP/crotonase-like_dom_sf"/>
</dbReference>
<dbReference type="PANTHER" id="PTHR11941:SF54">
    <property type="entry name" value="ENOYL-COA HYDRATASE, MITOCHONDRIAL"/>
    <property type="match status" value="1"/>
</dbReference>
<dbReference type="InterPro" id="IPR014748">
    <property type="entry name" value="Enoyl-CoA_hydra_C"/>
</dbReference>
<comment type="similarity">
    <text evidence="1 3">Belongs to the enoyl-CoA hydratase/isomerase family.</text>
</comment>
<sequence length="257" mass="28005">MNYAEISRNGPVLEIVLNRPKANAINTDVSMELAEAFFMLRDDPSLRAAIITGAGDRFFSAGWDLKAGEAVDADHGPGGFAGLTEIFDLRKPVIAAVNGLAVGGGFELALACDLIIAADHAEFFFPEVSIGIIPDAGGVLRLPKVLPRAIALEMLYTGRRLSAERAHHFGLVNHVVKDTELMDEARKVANEIVRAAPLAISAVKEVLRHTEHVPVEEGYEIMRSGQLPHYRKMLQSQDVLEGQKSFAEKRDPVWSGK</sequence>
<organism evidence="4 5">
    <name type="scientific">Siminovitchia acidinfaciens</name>
    <dbReference type="NCBI Taxonomy" id="2321395"/>
    <lineage>
        <taxon>Bacteria</taxon>
        <taxon>Bacillati</taxon>
        <taxon>Bacillota</taxon>
        <taxon>Bacilli</taxon>
        <taxon>Bacillales</taxon>
        <taxon>Bacillaceae</taxon>
        <taxon>Siminovitchia</taxon>
    </lineage>
</organism>
<dbReference type="Gene3D" id="1.10.12.10">
    <property type="entry name" value="Lyase 2-enoyl-coa Hydratase, Chain A, domain 2"/>
    <property type="match status" value="1"/>
</dbReference>
<comment type="caution">
    <text evidence="4">The sequence shown here is derived from an EMBL/GenBank/DDBJ whole genome shotgun (WGS) entry which is preliminary data.</text>
</comment>
<evidence type="ECO:0000313" key="4">
    <source>
        <dbReference type="EMBL" id="RST74400.1"/>
    </source>
</evidence>
<keyword evidence="5" id="KW-1185">Reference proteome</keyword>
<keyword evidence="2 4" id="KW-0456">Lyase</keyword>
<dbReference type="Proteomes" id="UP000287156">
    <property type="component" value="Unassembled WGS sequence"/>
</dbReference>
<dbReference type="RefSeq" id="WP_126050983.1">
    <property type="nucleotide sequence ID" value="NZ_QYTV02000004.1"/>
</dbReference>
<dbReference type="EC" id="4.2.1.149" evidence="4"/>
<name>A0A429Y037_9BACI</name>
<evidence type="ECO:0000256" key="1">
    <source>
        <dbReference type="ARBA" id="ARBA00005254"/>
    </source>
</evidence>
<evidence type="ECO:0000256" key="3">
    <source>
        <dbReference type="RuleBase" id="RU003707"/>
    </source>
</evidence>
<proteinExistence type="inferred from homology"/>
<dbReference type="FunFam" id="3.90.226.10:FF:000009">
    <property type="entry name" value="Carnitinyl-CoA dehydratase"/>
    <property type="match status" value="1"/>
</dbReference>
<evidence type="ECO:0000256" key="2">
    <source>
        <dbReference type="ARBA" id="ARBA00023239"/>
    </source>
</evidence>
<dbReference type="PROSITE" id="PS00166">
    <property type="entry name" value="ENOYL_COA_HYDRATASE"/>
    <property type="match status" value="1"/>
</dbReference>
<dbReference type="Pfam" id="PF00378">
    <property type="entry name" value="ECH_1"/>
    <property type="match status" value="1"/>
</dbReference>
<protein>
    <submittedName>
        <fullName evidence="4">Crotonobetainyl-CoA hydratase</fullName>
        <ecNumber evidence="4">4.2.1.149</ecNumber>
    </submittedName>
</protein>
<dbReference type="SUPFAM" id="SSF52096">
    <property type="entry name" value="ClpP/crotonase"/>
    <property type="match status" value="1"/>
</dbReference>
<dbReference type="EMBL" id="QYTV02000004">
    <property type="protein sequence ID" value="RST74400.1"/>
    <property type="molecule type" value="Genomic_DNA"/>
</dbReference>
<dbReference type="OrthoDB" id="9775794at2"/>
<dbReference type="PANTHER" id="PTHR11941">
    <property type="entry name" value="ENOYL-COA HYDRATASE-RELATED"/>
    <property type="match status" value="1"/>
</dbReference>
<dbReference type="GO" id="GO:0016829">
    <property type="term" value="F:lyase activity"/>
    <property type="evidence" value="ECO:0007669"/>
    <property type="project" value="UniProtKB-KW"/>
</dbReference>
<dbReference type="Gene3D" id="3.90.226.10">
    <property type="entry name" value="2-enoyl-CoA Hydratase, Chain A, domain 1"/>
    <property type="match status" value="1"/>
</dbReference>
<reference evidence="4" key="1">
    <citation type="submission" date="2018-12" db="EMBL/GenBank/DDBJ databases">
        <authorList>
            <person name="Sun L."/>
            <person name="Chen Z."/>
        </authorList>
    </citation>
    <scope>NUCLEOTIDE SEQUENCE [LARGE SCALE GENOMIC DNA]</scope>
    <source>
        <strain evidence="4">3-2-2</strain>
    </source>
</reference>
<dbReference type="AlphaFoldDB" id="A0A429Y037"/>
<dbReference type="GO" id="GO:0006635">
    <property type="term" value="P:fatty acid beta-oxidation"/>
    <property type="evidence" value="ECO:0007669"/>
    <property type="project" value="TreeGrafter"/>
</dbReference>
<evidence type="ECO:0000313" key="5">
    <source>
        <dbReference type="Proteomes" id="UP000287156"/>
    </source>
</evidence>
<accession>A0A429Y037</accession>
<dbReference type="InterPro" id="IPR018376">
    <property type="entry name" value="Enoyl-CoA_hyd/isom_CS"/>
</dbReference>
<dbReference type="InterPro" id="IPR001753">
    <property type="entry name" value="Enoyl-CoA_hydra/iso"/>
</dbReference>
<gene>
    <name evidence="4" type="ORF">D4T97_010525</name>
</gene>